<evidence type="ECO:0000256" key="5">
    <source>
        <dbReference type="ARBA" id="ARBA00023049"/>
    </source>
</evidence>
<evidence type="ECO:0000256" key="3">
    <source>
        <dbReference type="ARBA" id="ARBA00022801"/>
    </source>
</evidence>
<dbReference type="Pfam" id="PF08439">
    <property type="entry name" value="Peptidase_M3_N"/>
    <property type="match status" value="1"/>
</dbReference>
<dbReference type="GO" id="GO:0006508">
    <property type="term" value="P:proteolysis"/>
    <property type="evidence" value="ECO:0007669"/>
    <property type="project" value="UniProtKB-KW"/>
</dbReference>
<dbReference type="Gene3D" id="1.20.140.70">
    <property type="entry name" value="Oligopeptidase f, N-terminal domain"/>
    <property type="match status" value="1"/>
</dbReference>
<comment type="similarity">
    <text evidence="6">Belongs to the peptidase M3 family.</text>
</comment>
<dbReference type="InterPro" id="IPR011977">
    <property type="entry name" value="Pept_M3B_clade3"/>
</dbReference>
<organism evidence="9 10">
    <name type="scientific">Desemzia incerta</name>
    <dbReference type="NCBI Taxonomy" id="82801"/>
    <lineage>
        <taxon>Bacteria</taxon>
        <taxon>Bacillati</taxon>
        <taxon>Bacillota</taxon>
        <taxon>Bacilli</taxon>
        <taxon>Lactobacillales</taxon>
        <taxon>Carnobacteriaceae</taxon>
        <taxon>Desemzia</taxon>
    </lineage>
</organism>
<evidence type="ECO:0000259" key="7">
    <source>
        <dbReference type="Pfam" id="PF01432"/>
    </source>
</evidence>
<evidence type="ECO:0000313" key="9">
    <source>
        <dbReference type="EMBL" id="SFQ14503.1"/>
    </source>
</evidence>
<dbReference type="NCBIfam" id="TIGR02290">
    <property type="entry name" value="M3_fam_3"/>
    <property type="match status" value="1"/>
</dbReference>
<reference evidence="9 10" key="1">
    <citation type="submission" date="2016-10" db="EMBL/GenBank/DDBJ databases">
        <authorList>
            <person name="de Groot N.N."/>
        </authorList>
    </citation>
    <scope>NUCLEOTIDE SEQUENCE [LARGE SCALE GENOMIC DNA]</scope>
    <source>
        <strain evidence="9 10">DSM 20581</strain>
    </source>
</reference>
<dbReference type="Proteomes" id="UP000199136">
    <property type="component" value="Unassembled WGS sequence"/>
</dbReference>
<dbReference type="InterPro" id="IPR034006">
    <property type="entry name" value="M3B_PepF_2"/>
</dbReference>
<dbReference type="GO" id="GO:0004222">
    <property type="term" value="F:metalloendopeptidase activity"/>
    <property type="evidence" value="ECO:0007669"/>
    <property type="project" value="InterPro"/>
</dbReference>
<dbReference type="PANTHER" id="PTHR34217:SF1">
    <property type="entry name" value="CARBOXYPEPTIDASE 1"/>
    <property type="match status" value="1"/>
</dbReference>
<evidence type="ECO:0000256" key="4">
    <source>
        <dbReference type="ARBA" id="ARBA00022833"/>
    </source>
</evidence>
<dbReference type="InterPro" id="IPR001567">
    <property type="entry name" value="Pept_M3A_M3B_dom"/>
</dbReference>
<evidence type="ECO:0000256" key="1">
    <source>
        <dbReference type="ARBA" id="ARBA00022670"/>
    </source>
</evidence>
<keyword evidence="1 6" id="KW-0645">Protease</keyword>
<proteinExistence type="inferred from homology"/>
<dbReference type="GO" id="GO:0004181">
    <property type="term" value="F:metallocarboxypeptidase activity"/>
    <property type="evidence" value="ECO:0007669"/>
    <property type="project" value="InterPro"/>
</dbReference>
<feature type="domain" description="Oligopeptidase F N-terminal" evidence="8">
    <location>
        <begin position="115"/>
        <end position="180"/>
    </location>
</feature>
<dbReference type="EMBL" id="FOXW01000002">
    <property type="protein sequence ID" value="SFQ14503.1"/>
    <property type="molecule type" value="Genomic_DNA"/>
</dbReference>
<dbReference type="InterPro" id="IPR042088">
    <property type="entry name" value="OligoPept_F_C"/>
</dbReference>
<comment type="cofactor">
    <cofactor evidence="6">
        <name>Zn(2+)</name>
        <dbReference type="ChEBI" id="CHEBI:29105"/>
    </cofactor>
    <text evidence="6">Binds 1 zinc ion.</text>
</comment>
<accession>A0A1I5W491</accession>
<feature type="domain" description="Peptidase M3A/M3B catalytic" evidence="7">
    <location>
        <begin position="206"/>
        <end position="584"/>
    </location>
</feature>
<dbReference type="PANTHER" id="PTHR34217">
    <property type="entry name" value="METAL-DEPENDENT CARBOXYPEPTIDASE"/>
    <property type="match status" value="1"/>
</dbReference>
<dbReference type="Pfam" id="PF01432">
    <property type="entry name" value="Peptidase_M3"/>
    <property type="match status" value="1"/>
</dbReference>
<dbReference type="InterPro" id="IPR001333">
    <property type="entry name" value="Peptidase_M32_Taq"/>
</dbReference>
<name>A0A1I5W491_9LACT</name>
<gene>
    <name evidence="9" type="ORF">SAMN04488506_0758</name>
</gene>
<sequence length="605" mass="69047">MMKYSLTWDLESIFPGGSDSAELQEKLTLLDKQADEFTQHAKDWDYDGDKPNYTALADMLTLHDALMDGISQTYTFVEALQAENVHDKKTGALFGKVSALSSRYKTAQTILTKKFVSIPDEEWSQLIELPEFSPIAFVLTETRAEGKELLSEQEEKLINDLAVDGFEGWSNHYDSLVAKISIPFEEEDGTITHLSAGQAQNKMYGDPDPAVREKLFVEWEKAWQENASLFADTLNHLSGFRLANYKAHGISDYLKKPLAYNRMKKETLDTMWKAISDNKQPFVDYLNRKAQLFGKEQLAWQDIEAPVIVGNARPKKYPYDEGAEFVLGNFRKFSNKMADFAQYAFDNKWIEVEDRPGKAPGGYCAGLPETKESRIFMTYSQSANEVATLAHELGHAFHSDVMKDLPPMNQQYAMNVAETASTFAEMIVSDATVKEATSKEEKITLLDNKMQNALAMFMNIHARFLFETRFYAERQKGIVTEERISELMIEAQNEAFQGTLSNNHPTFWASKLHFYISDVSFYNFPYTFGYLFSLGIYNRSLEEGAGFEDKYIELLQDTGRMTTEDLAQKHLNVDLTQPDFWEAGISLVRKDVEAFLKLTEEYITK</sequence>
<evidence type="ECO:0000313" key="10">
    <source>
        <dbReference type="Proteomes" id="UP000199136"/>
    </source>
</evidence>
<dbReference type="STRING" id="82801.SAMN04488506_0758"/>
<dbReference type="SUPFAM" id="SSF55486">
    <property type="entry name" value="Metalloproteases ('zincins'), catalytic domain"/>
    <property type="match status" value="1"/>
</dbReference>
<keyword evidence="3 6" id="KW-0378">Hydrolase</keyword>
<dbReference type="GO" id="GO:0046872">
    <property type="term" value="F:metal ion binding"/>
    <property type="evidence" value="ECO:0007669"/>
    <property type="project" value="UniProtKB-UniRule"/>
</dbReference>
<dbReference type="InterPro" id="IPR013647">
    <property type="entry name" value="OligopepF_N_dom"/>
</dbReference>
<dbReference type="CDD" id="cd09607">
    <property type="entry name" value="M3B_PepF"/>
    <property type="match status" value="1"/>
</dbReference>
<dbReference type="AlphaFoldDB" id="A0A1I5W491"/>
<keyword evidence="2 6" id="KW-0479">Metal-binding</keyword>
<evidence type="ECO:0000256" key="2">
    <source>
        <dbReference type="ARBA" id="ARBA00022723"/>
    </source>
</evidence>
<protein>
    <submittedName>
        <fullName evidence="9">Oligoendopeptidase, pepF/M3 family</fullName>
    </submittedName>
</protein>
<dbReference type="Gene3D" id="1.10.1370.20">
    <property type="entry name" value="Oligoendopeptidase f, C-terminal domain"/>
    <property type="match status" value="1"/>
</dbReference>
<keyword evidence="10" id="KW-1185">Reference proteome</keyword>
<evidence type="ECO:0000256" key="6">
    <source>
        <dbReference type="RuleBase" id="RU003435"/>
    </source>
</evidence>
<keyword evidence="5 6" id="KW-0482">Metalloprotease</keyword>
<evidence type="ECO:0000259" key="8">
    <source>
        <dbReference type="Pfam" id="PF08439"/>
    </source>
</evidence>
<keyword evidence="4 6" id="KW-0862">Zinc</keyword>